<keyword evidence="2" id="KW-1185">Reference proteome</keyword>
<evidence type="ECO:0000313" key="1">
    <source>
        <dbReference type="EMBL" id="GAA5155681.1"/>
    </source>
</evidence>
<gene>
    <name evidence="1" type="ORF">GCM10023321_29640</name>
</gene>
<comment type="caution">
    <text evidence="1">The sequence shown here is derived from an EMBL/GenBank/DDBJ whole genome shotgun (WGS) entry which is preliminary data.</text>
</comment>
<dbReference type="EMBL" id="BAABJP010000010">
    <property type="protein sequence ID" value="GAA5155681.1"/>
    <property type="molecule type" value="Genomic_DNA"/>
</dbReference>
<sequence length="89" mass="9310">MMLSATRVERFISFLPPAGAGAGADWVDGEAPFVSAGLSCVTEFAGLSGPSMLGSKAGAGWSWGFRSCLRRVRLVFYLYSAGLSSVTLV</sequence>
<evidence type="ECO:0000313" key="2">
    <source>
        <dbReference type="Proteomes" id="UP001428817"/>
    </source>
</evidence>
<dbReference type="Proteomes" id="UP001428817">
    <property type="component" value="Unassembled WGS sequence"/>
</dbReference>
<evidence type="ECO:0008006" key="3">
    <source>
        <dbReference type="Google" id="ProtNLM"/>
    </source>
</evidence>
<name>A0ABP9Q1F9_9PSEU</name>
<organism evidence="1 2">
    <name type="scientific">Pseudonocardia eucalypti</name>
    <dbReference type="NCBI Taxonomy" id="648755"/>
    <lineage>
        <taxon>Bacteria</taxon>
        <taxon>Bacillati</taxon>
        <taxon>Actinomycetota</taxon>
        <taxon>Actinomycetes</taxon>
        <taxon>Pseudonocardiales</taxon>
        <taxon>Pseudonocardiaceae</taxon>
        <taxon>Pseudonocardia</taxon>
    </lineage>
</organism>
<proteinExistence type="predicted"/>
<reference evidence="2" key="1">
    <citation type="journal article" date="2019" name="Int. J. Syst. Evol. Microbiol.">
        <title>The Global Catalogue of Microorganisms (GCM) 10K type strain sequencing project: providing services to taxonomists for standard genome sequencing and annotation.</title>
        <authorList>
            <consortium name="The Broad Institute Genomics Platform"/>
            <consortium name="The Broad Institute Genome Sequencing Center for Infectious Disease"/>
            <person name="Wu L."/>
            <person name="Ma J."/>
        </authorList>
    </citation>
    <scope>NUCLEOTIDE SEQUENCE [LARGE SCALE GENOMIC DNA]</scope>
    <source>
        <strain evidence="2">JCM 18303</strain>
    </source>
</reference>
<protein>
    <recommendedName>
        <fullName evidence="3">Secreted protein</fullName>
    </recommendedName>
</protein>
<accession>A0ABP9Q1F9</accession>